<name>A0AAD6IJK2_PENCN</name>
<sequence length="77" mass="8612">MYVNDQILGQGGPEFRAATVPLAEPFQGQEWEYIPDGNPDFSSEGFINQVASPNRVSPSDNHGHDHRHRAIDMYATK</sequence>
<evidence type="ECO:0000256" key="1">
    <source>
        <dbReference type="SAM" id="MobiDB-lite"/>
    </source>
</evidence>
<proteinExistence type="predicted"/>
<reference evidence="2" key="2">
    <citation type="submission" date="2023-01" db="EMBL/GenBank/DDBJ databases">
        <authorList>
            <person name="Petersen C."/>
        </authorList>
    </citation>
    <scope>NUCLEOTIDE SEQUENCE</scope>
    <source>
        <strain evidence="2">IBT 15450</strain>
    </source>
</reference>
<gene>
    <name evidence="2" type="ORF">N7460_002286</name>
</gene>
<protein>
    <submittedName>
        <fullName evidence="2">Uncharacterized protein</fullName>
    </submittedName>
</protein>
<keyword evidence="3" id="KW-1185">Reference proteome</keyword>
<dbReference type="EMBL" id="JAQJZL010000002">
    <property type="protein sequence ID" value="KAJ6051752.1"/>
    <property type="molecule type" value="Genomic_DNA"/>
</dbReference>
<feature type="region of interest" description="Disordered" evidence="1">
    <location>
        <begin position="54"/>
        <end position="77"/>
    </location>
</feature>
<accession>A0AAD6IJK2</accession>
<comment type="caution">
    <text evidence="2">The sequence shown here is derived from an EMBL/GenBank/DDBJ whole genome shotgun (WGS) entry which is preliminary data.</text>
</comment>
<dbReference type="AlphaFoldDB" id="A0AAD6IJK2"/>
<evidence type="ECO:0000313" key="3">
    <source>
        <dbReference type="Proteomes" id="UP001219568"/>
    </source>
</evidence>
<evidence type="ECO:0000313" key="2">
    <source>
        <dbReference type="EMBL" id="KAJ6051752.1"/>
    </source>
</evidence>
<organism evidence="2 3">
    <name type="scientific">Penicillium canescens</name>
    <dbReference type="NCBI Taxonomy" id="5083"/>
    <lineage>
        <taxon>Eukaryota</taxon>
        <taxon>Fungi</taxon>
        <taxon>Dikarya</taxon>
        <taxon>Ascomycota</taxon>
        <taxon>Pezizomycotina</taxon>
        <taxon>Eurotiomycetes</taxon>
        <taxon>Eurotiomycetidae</taxon>
        <taxon>Eurotiales</taxon>
        <taxon>Aspergillaceae</taxon>
        <taxon>Penicillium</taxon>
    </lineage>
</organism>
<reference evidence="2" key="1">
    <citation type="journal article" date="2023" name="IMA Fungus">
        <title>Comparative genomic study of the Penicillium genus elucidates a diverse pangenome and 15 lateral gene transfer events.</title>
        <authorList>
            <person name="Petersen C."/>
            <person name="Sorensen T."/>
            <person name="Nielsen M.R."/>
            <person name="Sondergaard T.E."/>
            <person name="Sorensen J.L."/>
            <person name="Fitzpatrick D.A."/>
            <person name="Frisvad J.C."/>
            <person name="Nielsen K.L."/>
        </authorList>
    </citation>
    <scope>NUCLEOTIDE SEQUENCE</scope>
    <source>
        <strain evidence="2">IBT 15450</strain>
    </source>
</reference>
<dbReference type="Proteomes" id="UP001219568">
    <property type="component" value="Unassembled WGS sequence"/>
</dbReference>